<reference evidence="1 2" key="1">
    <citation type="submission" date="2020-10" db="EMBL/GenBank/DDBJ databases">
        <title>The Coptis chinensis genome and diversification of protoberbering-type alkaloids.</title>
        <authorList>
            <person name="Wang B."/>
            <person name="Shu S."/>
            <person name="Song C."/>
            <person name="Liu Y."/>
        </authorList>
    </citation>
    <scope>NUCLEOTIDE SEQUENCE [LARGE SCALE GENOMIC DNA]</scope>
    <source>
        <strain evidence="1">HL-2020</strain>
        <tissue evidence="1">Leaf</tissue>
    </source>
</reference>
<protein>
    <submittedName>
        <fullName evidence="1">Uncharacterized protein</fullName>
    </submittedName>
</protein>
<dbReference type="OrthoDB" id="1939383at2759"/>
<organism evidence="1 2">
    <name type="scientific">Coptis chinensis</name>
    <dbReference type="NCBI Taxonomy" id="261450"/>
    <lineage>
        <taxon>Eukaryota</taxon>
        <taxon>Viridiplantae</taxon>
        <taxon>Streptophyta</taxon>
        <taxon>Embryophyta</taxon>
        <taxon>Tracheophyta</taxon>
        <taxon>Spermatophyta</taxon>
        <taxon>Magnoliopsida</taxon>
        <taxon>Ranunculales</taxon>
        <taxon>Ranunculaceae</taxon>
        <taxon>Coptidoideae</taxon>
        <taxon>Coptis</taxon>
    </lineage>
</organism>
<gene>
    <name evidence="1" type="ORF">IFM89_012831</name>
</gene>
<evidence type="ECO:0000313" key="1">
    <source>
        <dbReference type="EMBL" id="KAF9592255.1"/>
    </source>
</evidence>
<dbReference type="AlphaFoldDB" id="A0A835LF03"/>
<dbReference type="Proteomes" id="UP000631114">
    <property type="component" value="Unassembled WGS sequence"/>
</dbReference>
<comment type="caution">
    <text evidence="1">The sequence shown here is derived from an EMBL/GenBank/DDBJ whole genome shotgun (WGS) entry which is preliminary data.</text>
</comment>
<proteinExistence type="predicted"/>
<dbReference type="EMBL" id="JADFTS010000008">
    <property type="protein sequence ID" value="KAF9592255.1"/>
    <property type="molecule type" value="Genomic_DNA"/>
</dbReference>
<keyword evidence="2" id="KW-1185">Reference proteome</keyword>
<sequence length="69" mass="8147">MSDKQKGLLASVAEYFPDSNHRYCSPYFSVEAFRQTYSNYLYPLDNIEEWPEIEDPEELVLPPEQTRKA</sequence>
<evidence type="ECO:0000313" key="2">
    <source>
        <dbReference type="Proteomes" id="UP000631114"/>
    </source>
</evidence>
<accession>A0A835LF03</accession>
<name>A0A835LF03_9MAGN</name>